<feature type="domain" description="Polysaccharide export protein N-terminal" evidence="4">
    <location>
        <begin position="157"/>
        <end position="231"/>
    </location>
</feature>
<feature type="region of interest" description="Disordered" evidence="2">
    <location>
        <begin position="100"/>
        <end position="128"/>
    </location>
</feature>
<organism evidence="6 7">
    <name type="scientific">Cloacibacillus porcorum</name>
    <dbReference type="NCBI Taxonomy" id="1197717"/>
    <lineage>
        <taxon>Bacteria</taxon>
        <taxon>Thermotogati</taxon>
        <taxon>Synergistota</taxon>
        <taxon>Synergistia</taxon>
        <taxon>Synergistales</taxon>
        <taxon>Synergistaceae</taxon>
        <taxon>Cloacibacillus</taxon>
    </lineage>
</organism>
<gene>
    <name evidence="6" type="ORF">BED41_08845</name>
</gene>
<evidence type="ECO:0000256" key="2">
    <source>
        <dbReference type="SAM" id="MobiDB-lite"/>
    </source>
</evidence>
<feature type="domain" description="Soluble ligand binding" evidence="5">
    <location>
        <begin position="408"/>
        <end position="447"/>
    </location>
</feature>
<name>A0A1B2I5C0_9BACT</name>
<dbReference type="Gene3D" id="3.30.1950.10">
    <property type="entry name" value="wza like domain"/>
    <property type="match status" value="1"/>
</dbReference>
<reference evidence="6" key="1">
    <citation type="submission" date="2016-08" db="EMBL/GenBank/DDBJ databases">
        <title>Complete genome of Cloacibacillus porcorum.</title>
        <authorList>
            <person name="Looft T."/>
            <person name="Bayles D.O."/>
            <person name="Alt D.P."/>
        </authorList>
    </citation>
    <scope>NUCLEOTIDE SEQUENCE [LARGE SCALE GENOMIC DNA]</scope>
    <source>
        <strain evidence="6">CL-84</strain>
    </source>
</reference>
<feature type="domain" description="Soluble ligand binding" evidence="5">
    <location>
        <begin position="239"/>
        <end position="283"/>
    </location>
</feature>
<dbReference type="Gene3D" id="3.10.560.10">
    <property type="entry name" value="Outer membrane lipoprotein wza domain like"/>
    <property type="match status" value="5"/>
</dbReference>
<evidence type="ECO:0000259" key="5">
    <source>
        <dbReference type="Pfam" id="PF10531"/>
    </source>
</evidence>
<keyword evidence="7" id="KW-1185">Reference proteome</keyword>
<evidence type="ECO:0008006" key="8">
    <source>
        <dbReference type="Google" id="ProtNLM"/>
    </source>
</evidence>
<feature type="signal peptide" evidence="3">
    <location>
        <begin position="1"/>
        <end position="18"/>
    </location>
</feature>
<evidence type="ECO:0000256" key="1">
    <source>
        <dbReference type="ARBA" id="ARBA00022729"/>
    </source>
</evidence>
<feature type="compositionally biased region" description="Polar residues" evidence="2">
    <location>
        <begin position="64"/>
        <end position="75"/>
    </location>
</feature>
<protein>
    <recommendedName>
        <fullName evidence="8">Polysaccharide export protein</fullName>
    </recommendedName>
</protein>
<feature type="chain" id="PRO_5008538918" description="Polysaccharide export protein" evidence="3">
    <location>
        <begin position="19"/>
        <end position="746"/>
    </location>
</feature>
<proteinExistence type="predicted"/>
<dbReference type="GO" id="GO:0015159">
    <property type="term" value="F:polysaccharide transmembrane transporter activity"/>
    <property type="evidence" value="ECO:0007669"/>
    <property type="project" value="InterPro"/>
</dbReference>
<dbReference type="Pfam" id="PF02563">
    <property type="entry name" value="Poly_export"/>
    <property type="match status" value="1"/>
</dbReference>
<evidence type="ECO:0000259" key="4">
    <source>
        <dbReference type="Pfam" id="PF02563"/>
    </source>
</evidence>
<feature type="domain" description="Soluble ligand binding" evidence="5">
    <location>
        <begin position="501"/>
        <end position="535"/>
    </location>
</feature>
<dbReference type="STRING" id="1197717.BED41_08845"/>
<dbReference type="InterPro" id="IPR049712">
    <property type="entry name" value="Poly_export"/>
</dbReference>
<dbReference type="EMBL" id="CP016757">
    <property type="protein sequence ID" value="ANZ45168.1"/>
    <property type="molecule type" value="Genomic_DNA"/>
</dbReference>
<dbReference type="Proteomes" id="UP000093044">
    <property type="component" value="Chromosome"/>
</dbReference>
<dbReference type="InterPro" id="IPR003715">
    <property type="entry name" value="Poly_export_N"/>
</dbReference>
<dbReference type="PANTHER" id="PTHR33619:SF3">
    <property type="entry name" value="POLYSACCHARIDE EXPORT PROTEIN GFCE-RELATED"/>
    <property type="match status" value="1"/>
</dbReference>
<dbReference type="InterPro" id="IPR019554">
    <property type="entry name" value="Soluble_ligand-bd"/>
</dbReference>
<feature type="domain" description="Soluble ligand binding" evidence="5">
    <location>
        <begin position="322"/>
        <end position="367"/>
    </location>
</feature>
<dbReference type="KEGG" id="cpor:BED41_08845"/>
<evidence type="ECO:0000256" key="3">
    <source>
        <dbReference type="SAM" id="SignalP"/>
    </source>
</evidence>
<evidence type="ECO:0000313" key="6">
    <source>
        <dbReference type="EMBL" id="ANZ45168.1"/>
    </source>
</evidence>
<feature type="compositionally biased region" description="Low complexity" evidence="2">
    <location>
        <begin position="103"/>
        <end position="119"/>
    </location>
</feature>
<feature type="region of interest" description="Disordered" evidence="2">
    <location>
        <begin position="39"/>
        <end position="87"/>
    </location>
</feature>
<feature type="domain" description="Soluble ligand binding" evidence="5">
    <location>
        <begin position="643"/>
        <end position="690"/>
    </location>
</feature>
<keyword evidence="1 3" id="KW-0732">Signal</keyword>
<dbReference type="AlphaFoldDB" id="A0A1B2I5C0"/>
<accession>A0A1B2I5C0</accession>
<dbReference type="PANTHER" id="PTHR33619">
    <property type="entry name" value="POLYSACCHARIDE EXPORT PROTEIN GFCE-RELATED"/>
    <property type="match status" value="1"/>
</dbReference>
<sequence>MVLIFYLFTLAAPAASVAADAGAVAAAAAALTGHGLGGAADSPGDTTASEGASDSGIFNGDTGAKTSATPQTTDFPATIDPSASEPQTTVVNEKLEEERLHNPATTSAPAATTSISSPIDPREASGSTMYDNLRGRLARFGADFFASRRANTLTYAPVGPNYVVAPGDEVRITLWGYDDIRANLVVDRDGVLTLPKAGPLNAAGMTFAELEKAVNNAYGRIFNDFEINVSMGKLHTINVYVTGHASRPGAYAVSSMATLIDILSQAGGPALSGSMRAIEVRRGNKKIATLDIYELLLHGSRKGDARLCDGDVIFIPTVGNLVSVAGNVKRPAVYELTKNEKHLADIIKLAGGLTSGAYKGRVQIVRVKDNTIRTAFESELTQKNAASQKLQDGDLVKIFAVPGGSINIRIAGAVIQPGVYAIEPGTTTLGDVLKRAGGLLYTAAAEGELTRIQVSEQGPVTTRTMVNLREAIDGKGRFLLQRDDYIFVRTVPDWNLYRSARITGRILYPGSYAVKQGERLSSLIERAGGFTEDAFPRGAVFIRDSVRVQQQKSIDDMILRLEREMAAAANQAVSTATTTKDVTFAQAEVTQKDRLMTALRSLKATGRVIMQIPPDYKLIKGSPYDIVLQDGDRLHIPVTPGTVQVIGSVTAQSTFVFRTGQPISEYIRMAGGYSASANAKRTYIMKADGSTVRAFAGKRAQKVEDGDFIVVPEKLMFQPAMRNTTDIIDIVYKLVLGVAAVDYIFK</sequence>
<dbReference type="Pfam" id="PF10531">
    <property type="entry name" value="SLBB"/>
    <property type="match status" value="5"/>
</dbReference>
<evidence type="ECO:0000313" key="7">
    <source>
        <dbReference type="Proteomes" id="UP000093044"/>
    </source>
</evidence>